<sequence length="301" mass="35138">MSEFEDIDNQEESGNYFSDILLDQKVVTKVKNHGSFDIIETEGTKHSLIERLNRKNIIYYGIMQGEQVVNIEQASFKYQAPIIQIDQIKKRLSKIKEEHRNKIGYIHLNSVQMIIRSTFREGIKTPLELIIEDNRIMQKDLKRLGRVEGDLGYGVIKFNITLQYPVPLTTRKIDNCISISCNFKQKELMESGDIPLVICYQVAYALSNSSISLNYKHLERLYTKKIFNETSTIIKEDKLQKQFLRDHGNRSLRLDRPTTSRILEIEEPITRRNMNNESQIEKINQQVKELSSVVTDLNNRI</sequence>
<evidence type="ECO:0000256" key="1">
    <source>
        <dbReference type="ARBA" id="ARBA00023054"/>
    </source>
</evidence>
<name>A0AAF0YZU5_9VIRU</name>
<dbReference type="Pfam" id="PF01107">
    <property type="entry name" value="MP"/>
    <property type="match status" value="1"/>
</dbReference>
<proteinExistence type="predicted"/>
<dbReference type="PANTHER" id="PTHR47599">
    <property type="entry name" value="CELL-TO-CELL MOVEMENT PROTEIN"/>
    <property type="match status" value="1"/>
</dbReference>
<organism evidence="3">
    <name type="scientific">Hibiscus soymovirus</name>
    <dbReference type="NCBI Taxonomy" id="3023608"/>
    <lineage>
        <taxon>Viruses</taxon>
        <taxon>Riboviria</taxon>
        <taxon>Pararnavirae</taxon>
        <taxon>Artverviricota</taxon>
        <taxon>Revtraviricetes</taxon>
        <taxon>Ortervirales</taxon>
        <taxon>Caulimoviridae</taxon>
        <taxon>Soymovirus</taxon>
        <taxon>Soymovirus hibisci</taxon>
    </lineage>
</organism>
<protein>
    <submittedName>
        <fullName evidence="3">Movement protein</fullName>
    </submittedName>
</protein>
<dbReference type="EMBL" id="OR621032">
    <property type="protein sequence ID" value="WPF45138.1"/>
    <property type="molecule type" value="Genomic_DNA"/>
</dbReference>
<dbReference type="InterPro" id="IPR051596">
    <property type="entry name" value="Caulimoviridae_Movement"/>
</dbReference>
<reference evidence="3" key="1">
    <citation type="submission" date="2023-09" db="EMBL/GenBank/DDBJ databases">
        <title>First report of Hibiscus soymovirus in Hibiscus rosa-sinensis in Colombia in mixed infection.</title>
        <authorList>
            <person name="Roy A."/>
            <person name="Grinstead S."/>
            <person name="Campos Pinzon J.C."/>
            <person name="Hammond J."/>
            <person name="Leon G."/>
        </authorList>
    </citation>
    <scope>NUCLEOTIDE SEQUENCE</scope>
    <source>
        <strain evidence="3">S91-THL-Tolima</strain>
    </source>
</reference>
<accession>A0AAF0YZU5</accession>
<evidence type="ECO:0000313" key="3">
    <source>
        <dbReference type="EMBL" id="WPF45138.1"/>
    </source>
</evidence>
<keyword evidence="1 2" id="KW-0175">Coiled coil</keyword>
<dbReference type="PANTHER" id="PTHR47599:SF3">
    <property type="entry name" value="CELL-TO-CELL MOVEMENT PROTEIN"/>
    <property type="match status" value="1"/>
</dbReference>
<evidence type="ECO:0000256" key="2">
    <source>
        <dbReference type="SAM" id="Coils"/>
    </source>
</evidence>
<feature type="coiled-coil region" evidence="2">
    <location>
        <begin position="273"/>
        <end position="300"/>
    </location>
</feature>
<dbReference type="InterPro" id="IPR028919">
    <property type="entry name" value="Viral_movement"/>
</dbReference>